<accession>A0A9K3J1B8</accession>
<dbReference type="Gramene" id="mRNA:HanXRQr2_Chr05g0224671">
    <property type="protein sequence ID" value="CDS:HanXRQr2_Chr05g0224671.1"/>
    <property type="gene ID" value="HanXRQr2_Chr05g0224671"/>
</dbReference>
<evidence type="ECO:0000313" key="2">
    <source>
        <dbReference type="Proteomes" id="UP000215914"/>
    </source>
</evidence>
<dbReference type="AlphaFoldDB" id="A0A9K3J1B8"/>
<reference evidence="1" key="1">
    <citation type="journal article" date="2017" name="Nature">
        <title>The sunflower genome provides insights into oil metabolism, flowering and Asterid evolution.</title>
        <authorList>
            <person name="Badouin H."/>
            <person name="Gouzy J."/>
            <person name="Grassa C.J."/>
            <person name="Murat F."/>
            <person name="Staton S.E."/>
            <person name="Cottret L."/>
            <person name="Lelandais-Briere C."/>
            <person name="Owens G.L."/>
            <person name="Carrere S."/>
            <person name="Mayjonade B."/>
            <person name="Legrand L."/>
            <person name="Gill N."/>
            <person name="Kane N.C."/>
            <person name="Bowers J.E."/>
            <person name="Hubner S."/>
            <person name="Bellec A."/>
            <person name="Berard A."/>
            <person name="Berges H."/>
            <person name="Blanchet N."/>
            <person name="Boniface M.C."/>
            <person name="Brunel D."/>
            <person name="Catrice O."/>
            <person name="Chaidir N."/>
            <person name="Claudel C."/>
            <person name="Donnadieu C."/>
            <person name="Faraut T."/>
            <person name="Fievet G."/>
            <person name="Helmstetter N."/>
            <person name="King M."/>
            <person name="Knapp S.J."/>
            <person name="Lai Z."/>
            <person name="Le Paslier M.C."/>
            <person name="Lippi Y."/>
            <person name="Lorenzon L."/>
            <person name="Mandel J.R."/>
            <person name="Marage G."/>
            <person name="Marchand G."/>
            <person name="Marquand E."/>
            <person name="Bret-Mestries E."/>
            <person name="Morien E."/>
            <person name="Nambeesan S."/>
            <person name="Nguyen T."/>
            <person name="Pegot-Espagnet P."/>
            <person name="Pouilly N."/>
            <person name="Raftis F."/>
            <person name="Sallet E."/>
            <person name="Schiex T."/>
            <person name="Thomas J."/>
            <person name="Vandecasteele C."/>
            <person name="Vares D."/>
            <person name="Vear F."/>
            <person name="Vautrin S."/>
            <person name="Crespi M."/>
            <person name="Mangin B."/>
            <person name="Burke J.M."/>
            <person name="Salse J."/>
            <person name="Munos S."/>
            <person name="Vincourt P."/>
            <person name="Rieseberg L.H."/>
            <person name="Langlade N.B."/>
        </authorList>
    </citation>
    <scope>NUCLEOTIDE SEQUENCE</scope>
    <source>
        <tissue evidence="1">Leaves</tissue>
    </source>
</reference>
<keyword evidence="2" id="KW-1185">Reference proteome</keyword>
<sequence length="52" mass="6118">MFYTDRVPYRLNHLENSATQALQIQQPSSHRCVPKTCSLVWAPKKIYNNVNR</sequence>
<comment type="caution">
    <text evidence="1">The sequence shown here is derived from an EMBL/GenBank/DDBJ whole genome shotgun (WGS) entry which is preliminary data.</text>
</comment>
<evidence type="ECO:0000313" key="1">
    <source>
        <dbReference type="EMBL" id="KAF5806700.1"/>
    </source>
</evidence>
<gene>
    <name evidence="1" type="ORF">HanXRQr2_Chr05g0224671</name>
</gene>
<name>A0A9K3J1B8_HELAN</name>
<protein>
    <submittedName>
        <fullName evidence="1">Uncharacterized protein</fullName>
    </submittedName>
</protein>
<proteinExistence type="predicted"/>
<dbReference type="Proteomes" id="UP000215914">
    <property type="component" value="Unassembled WGS sequence"/>
</dbReference>
<dbReference type="EMBL" id="MNCJ02000320">
    <property type="protein sequence ID" value="KAF5806700.1"/>
    <property type="molecule type" value="Genomic_DNA"/>
</dbReference>
<reference evidence="1" key="2">
    <citation type="submission" date="2020-06" db="EMBL/GenBank/DDBJ databases">
        <title>Helianthus annuus Genome sequencing and assembly Release 2.</title>
        <authorList>
            <person name="Gouzy J."/>
            <person name="Langlade N."/>
            <person name="Munos S."/>
        </authorList>
    </citation>
    <scope>NUCLEOTIDE SEQUENCE</scope>
    <source>
        <tissue evidence="1">Leaves</tissue>
    </source>
</reference>
<organism evidence="1 2">
    <name type="scientific">Helianthus annuus</name>
    <name type="common">Common sunflower</name>
    <dbReference type="NCBI Taxonomy" id="4232"/>
    <lineage>
        <taxon>Eukaryota</taxon>
        <taxon>Viridiplantae</taxon>
        <taxon>Streptophyta</taxon>
        <taxon>Embryophyta</taxon>
        <taxon>Tracheophyta</taxon>
        <taxon>Spermatophyta</taxon>
        <taxon>Magnoliopsida</taxon>
        <taxon>eudicotyledons</taxon>
        <taxon>Gunneridae</taxon>
        <taxon>Pentapetalae</taxon>
        <taxon>asterids</taxon>
        <taxon>campanulids</taxon>
        <taxon>Asterales</taxon>
        <taxon>Asteraceae</taxon>
        <taxon>Asteroideae</taxon>
        <taxon>Heliantheae alliance</taxon>
        <taxon>Heliantheae</taxon>
        <taxon>Helianthus</taxon>
    </lineage>
</organism>